<evidence type="ECO:0000313" key="2">
    <source>
        <dbReference type="Proteomes" id="UP000245711"/>
    </source>
</evidence>
<proteinExistence type="predicted"/>
<name>A0A2S2BR23_9NOCA</name>
<accession>A0A2S2BR23</accession>
<reference evidence="1 2" key="1">
    <citation type="submission" date="2017-05" db="EMBL/GenBank/DDBJ databases">
        <title>Isolation of Rhodococcus sp. S2-17 biodegrading of BP-3.</title>
        <authorList>
            <person name="Lee Y."/>
            <person name="Kim K.H."/>
            <person name="Chun B.H."/>
            <person name="Jung H.S."/>
            <person name="Jeon C.O."/>
        </authorList>
    </citation>
    <scope>NUCLEOTIDE SEQUENCE [LARGE SCALE GENOMIC DNA]</scope>
    <source>
        <strain evidence="1 2">S2-17</strain>
    </source>
</reference>
<organism evidence="1 2">
    <name type="scientific">Rhodococcus oxybenzonivorans</name>
    <dbReference type="NCBI Taxonomy" id="1990687"/>
    <lineage>
        <taxon>Bacteria</taxon>
        <taxon>Bacillati</taxon>
        <taxon>Actinomycetota</taxon>
        <taxon>Actinomycetes</taxon>
        <taxon>Mycobacteriales</taxon>
        <taxon>Nocardiaceae</taxon>
        <taxon>Rhodococcus</taxon>
    </lineage>
</organism>
<dbReference type="EMBL" id="CP021354">
    <property type="protein sequence ID" value="AWK71080.1"/>
    <property type="molecule type" value="Genomic_DNA"/>
</dbReference>
<dbReference type="Proteomes" id="UP000245711">
    <property type="component" value="Chromosome"/>
</dbReference>
<dbReference type="KEGG" id="roz:CBI38_05330"/>
<sequence>MTTSAPLRPGEQLASAVCSTRVIVVRAPAEGAPLIACGGTPMVPATGGRPSTAGMTDPRTLLGKRYVDASETLEVLCTSPGVGELSCDGVPMTIKAAKALPASD</sequence>
<protein>
    <submittedName>
        <fullName evidence="1">Uncharacterized protein</fullName>
    </submittedName>
</protein>
<keyword evidence="2" id="KW-1185">Reference proteome</keyword>
<dbReference type="OrthoDB" id="7478453at2"/>
<dbReference type="RefSeq" id="WP_109326997.1">
    <property type="nucleotide sequence ID" value="NZ_CP021354.1"/>
</dbReference>
<gene>
    <name evidence="1" type="ORF">CBI38_05330</name>
</gene>
<evidence type="ECO:0000313" key="1">
    <source>
        <dbReference type="EMBL" id="AWK71080.1"/>
    </source>
</evidence>
<dbReference type="AlphaFoldDB" id="A0A2S2BR23"/>